<feature type="chain" id="PRO_5007851335" evidence="1">
    <location>
        <begin position="40"/>
        <end position="58"/>
    </location>
</feature>
<evidence type="ECO:0000256" key="1">
    <source>
        <dbReference type="SAM" id="SignalP"/>
    </source>
</evidence>
<accession>A0A164KNH3</accession>
<keyword evidence="3" id="KW-1185">Reference proteome</keyword>
<dbReference type="Proteomes" id="UP000076858">
    <property type="component" value="Unassembled WGS sequence"/>
</dbReference>
<proteinExistence type="predicted"/>
<feature type="signal peptide" evidence="1">
    <location>
        <begin position="1"/>
        <end position="39"/>
    </location>
</feature>
<evidence type="ECO:0000313" key="3">
    <source>
        <dbReference type="Proteomes" id="UP000076858"/>
    </source>
</evidence>
<name>A0A164KNH3_9CRUS</name>
<gene>
    <name evidence="2" type="ORF">APZ42_033865</name>
</gene>
<sequence>MFFFCDKGQVSQGKRNGAGYKKWMLMSVSLFLFLLKGHGNKRGKFNNNVNSIKPGMQK</sequence>
<reference evidence="2 3" key="1">
    <citation type="submission" date="2016-03" db="EMBL/GenBank/DDBJ databases">
        <title>EvidentialGene: Evidence-directed Construction of Genes on Genomes.</title>
        <authorList>
            <person name="Gilbert D.G."/>
            <person name="Choi J.-H."/>
            <person name="Mockaitis K."/>
            <person name="Colbourne J."/>
            <person name="Pfrender M."/>
        </authorList>
    </citation>
    <scope>NUCLEOTIDE SEQUENCE [LARGE SCALE GENOMIC DNA]</scope>
    <source>
        <strain evidence="2 3">Xinb3</strain>
        <tissue evidence="2">Complete organism</tissue>
    </source>
</reference>
<protein>
    <submittedName>
        <fullName evidence="2">Uncharacterized protein</fullName>
    </submittedName>
</protein>
<dbReference type="EMBL" id="LRGB01003275">
    <property type="protein sequence ID" value="KZS03415.1"/>
    <property type="molecule type" value="Genomic_DNA"/>
</dbReference>
<dbReference type="AlphaFoldDB" id="A0A164KNH3"/>
<comment type="caution">
    <text evidence="2">The sequence shown here is derived from an EMBL/GenBank/DDBJ whole genome shotgun (WGS) entry which is preliminary data.</text>
</comment>
<evidence type="ECO:0000313" key="2">
    <source>
        <dbReference type="EMBL" id="KZS03415.1"/>
    </source>
</evidence>
<keyword evidence="1" id="KW-0732">Signal</keyword>
<organism evidence="2 3">
    <name type="scientific">Daphnia magna</name>
    <dbReference type="NCBI Taxonomy" id="35525"/>
    <lineage>
        <taxon>Eukaryota</taxon>
        <taxon>Metazoa</taxon>
        <taxon>Ecdysozoa</taxon>
        <taxon>Arthropoda</taxon>
        <taxon>Crustacea</taxon>
        <taxon>Branchiopoda</taxon>
        <taxon>Diplostraca</taxon>
        <taxon>Cladocera</taxon>
        <taxon>Anomopoda</taxon>
        <taxon>Daphniidae</taxon>
        <taxon>Daphnia</taxon>
    </lineage>
</organism>